<evidence type="ECO:0000256" key="7">
    <source>
        <dbReference type="ARBA" id="ARBA00023136"/>
    </source>
</evidence>
<evidence type="ECO:0000313" key="10">
    <source>
        <dbReference type="Proteomes" id="UP001523565"/>
    </source>
</evidence>
<evidence type="ECO:0000256" key="2">
    <source>
        <dbReference type="ARBA" id="ARBA00022448"/>
    </source>
</evidence>
<keyword evidence="6 8" id="KW-1133">Transmembrane helix</keyword>
<feature type="transmembrane region" description="Helical" evidence="8">
    <location>
        <begin position="73"/>
        <end position="89"/>
    </location>
</feature>
<feature type="transmembrane region" description="Helical" evidence="8">
    <location>
        <begin position="18"/>
        <end position="35"/>
    </location>
</feature>
<dbReference type="RefSeq" id="WP_262069401.1">
    <property type="nucleotide sequence ID" value="NZ_JAMXOC010000014.1"/>
</dbReference>
<evidence type="ECO:0000313" key="9">
    <source>
        <dbReference type="EMBL" id="MCP1110521.1"/>
    </source>
</evidence>
<keyword evidence="2" id="KW-0813">Transport</keyword>
<comment type="caution">
    <text evidence="9">The sequence shown here is derived from an EMBL/GenBank/DDBJ whole genome shotgun (WGS) entry which is preliminary data.</text>
</comment>
<reference evidence="9 10" key="1">
    <citation type="journal article" date="2022" name="Genome Biol. Evol.">
        <title>Host diet, physiology and behaviors set the stage for Lachnospiraceae cladogenesis.</title>
        <authorList>
            <person name="Vera-Ponce De Leon A."/>
            <person name="Schneider M."/>
            <person name="Jahnes B.C."/>
            <person name="Sadowski V."/>
            <person name="Camuy-Velez L.A."/>
            <person name="Duan J."/>
            <person name="Sabree Z.L."/>
        </authorList>
    </citation>
    <scope>NUCLEOTIDE SEQUENCE [LARGE SCALE GENOMIC DNA]</scope>
    <source>
        <strain evidence="9 10">PAL227</strain>
    </source>
</reference>
<dbReference type="Pfam" id="PF02653">
    <property type="entry name" value="BPD_transp_2"/>
    <property type="match status" value="1"/>
</dbReference>
<feature type="transmembrane region" description="Helical" evidence="8">
    <location>
        <begin position="154"/>
        <end position="177"/>
    </location>
</feature>
<feature type="transmembrane region" description="Helical" evidence="8">
    <location>
        <begin position="208"/>
        <end position="227"/>
    </location>
</feature>
<accession>A0ABT1ELF8</accession>
<dbReference type="InterPro" id="IPR001851">
    <property type="entry name" value="ABC_transp_permease"/>
</dbReference>
<protein>
    <submittedName>
        <fullName evidence="9">ABC transporter permease</fullName>
    </submittedName>
</protein>
<gene>
    <name evidence="9" type="ORF">NK118_09690</name>
</gene>
<feature type="transmembrane region" description="Helical" evidence="8">
    <location>
        <begin position="263"/>
        <end position="285"/>
    </location>
</feature>
<evidence type="ECO:0000256" key="6">
    <source>
        <dbReference type="ARBA" id="ARBA00022989"/>
    </source>
</evidence>
<dbReference type="CDD" id="cd06579">
    <property type="entry name" value="TM_PBP1_transp_AraH_like"/>
    <property type="match status" value="1"/>
</dbReference>
<feature type="transmembrane region" description="Helical" evidence="8">
    <location>
        <begin position="96"/>
        <end position="117"/>
    </location>
</feature>
<feature type="transmembrane region" description="Helical" evidence="8">
    <location>
        <begin position="123"/>
        <end position="142"/>
    </location>
</feature>
<evidence type="ECO:0000256" key="5">
    <source>
        <dbReference type="ARBA" id="ARBA00022692"/>
    </source>
</evidence>
<dbReference type="PANTHER" id="PTHR32196:SF21">
    <property type="entry name" value="ABC TRANSPORTER PERMEASE PROTEIN YPHD-RELATED"/>
    <property type="match status" value="1"/>
</dbReference>
<proteinExistence type="predicted"/>
<dbReference type="EMBL" id="JAMZFV010000014">
    <property type="protein sequence ID" value="MCP1110521.1"/>
    <property type="molecule type" value="Genomic_DNA"/>
</dbReference>
<evidence type="ECO:0000256" key="3">
    <source>
        <dbReference type="ARBA" id="ARBA00022475"/>
    </source>
</evidence>
<name>A0ABT1ELF8_9FIRM</name>
<dbReference type="PANTHER" id="PTHR32196">
    <property type="entry name" value="ABC TRANSPORTER PERMEASE PROTEIN YPHD-RELATED-RELATED"/>
    <property type="match status" value="1"/>
</dbReference>
<organism evidence="9 10">
    <name type="scientific">Ohessyouella blattaphilus</name>
    <dbReference type="NCBI Taxonomy" id="2949333"/>
    <lineage>
        <taxon>Bacteria</taxon>
        <taxon>Bacillati</taxon>
        <taxon>Bacillota</taxon>
        <taxon>Clostridia</taxon>
        <taxon>Lachnospirales</taxon>
        <taxon>Lachnospiraceae</taxon>
        <taxon>Ohessyouella</taxon>
    </lineage>
</organism>
<keyword evidence="4" id="KW-0997">Cell inner membrane</keyword>
<keyword evidence="5 8" id="KW-0812">Transmembrane</keyword>
<sequence>MKTNAADVNFKKINLSRVIPFAGLILVTIFFTLVSHGNLLSIQNVKLLINQMFTLCVGAIGCAFVVAQGNLDFSVGGILGVSATFAAYASQKSIGAMVITALGVSLAIGLINGFIHAKLKVESFVLTLAMQFVLQGVIVIATKSGTVPIPFSMYSLDNLTLKIITVIVVGIIGYIVFEYSAVGKYSKAIGSGIEATRQSGISVNKYKIVAFMISAFTAGICSIFVLVRTGAASTATGKFFETDVLTALVLGGISLEGGSSSKISSAIIGSLTLAILSNGMVLWGINEHYQQLAKGLIFIVAVWLAAGNSRKKRKG</sequence>
<feature type="transmembrane region" description="Helical" evidence="8">
    <location>
        <begin position="47"/>
        <end position="67"/>
    </location>
</feature>
<evidence type="ECO:0000256" key="8">
    <source>
        <dbReference type="SAM" id="Phobius"/>
    </source>
</evidence>
<keyword evidence="7 8" id="KW-0472">Membrane</keyword>
<dbReference type="Proteomes" id="UP001523565">
    <property type="component" value="Unassembled WGS sequence"/>
</dbReference>
<keyword evidence="10" id="KW-1185">Reference proteome</keyword>
<comment type="subcellular location">
    <subcellularLocation>
        <location evidence="1">Cell membrane</location>
        <topology evidence="1">Multi-pass membrane protein</topology>
    </subcellularLocation>
</comment>
<keyword evidence="3" id="KW-1003">Cell membrane</keyword>
<evidence type="ECO:0000256" key="1">
    <source>
        <dbReference type="ARBA" id="ARBA00004651"/>
    </source>
</evidence>
<evidence type="ECO:0000256" key="4">
    <source>
        <dbReference type="ARBA" id="ARBA00022519"/>
    </source>
</evidence>